<name>A0ACC1NUP5_9HYPO</name>
<organism evidence="1 2">
    <name type="scientific">Zarea fungicola</name>
    <dbReference type="NCBI Taxonomy" id="93591"/>
    <lineage>
        <taxon>Eukaryota</taxon>
        <taxon>Fungi</taxon>
        <taxon>Dikarya</taxon>
        <taxon>Ascomycota</taxon>
        <taxon>Pezizomycotina</taxon>
        <taxon>Sordariomycetes</taxon>
        <taxon>Hypocreomycetidae</taxon>
        <taxon>Hypocreales</taxon>
        <taxon>Cordycipitaceae</taxon>
        <taxon>Zarea</taxon>
    </lineage>
</organism>
<comment type="caution">
    <text evidence="1">The sequence shown here is derived from an EMBL/GenBank/DDBJ whole genome shotgun (WGS) entry which is preliminary data.</text>
</comment>
<reference evidence="1" key="1">
    <citation type="submission" date="2022-08" db="EMBL/GenBank/DDBJ databases">
        <title>Genome Sequence of Lecanicillium fungicola.</title>
        <authorList>
            <person name="Buettner E."/>
        </authorList>
    </citation>
    <scope>NUCLEOTIDE SEQUENCE</scope>
    <source>
        <strain evidence="1">Babe33</strain>
    </source>
</reference>
<gene>
    <name evidence="1" type="ORF">NQ176_g962</name>
</gene>
<accession>A0ACC1NUP5</accession>
<dbReference type="EMBL" id="JANJQO010000045">
    <property type="protein sequence ID" value="KAJ2983062.1"/>
    <property type="molecule type" value="Genomic_DNA"/>
</dbReference>
<dbReference type="Proteomes" id="UP001143910">
    <property type="component" value="Unassembled WGS sequence"/>
</dbReference>
<protein>
    <submittedName>
        <fullName evidence="1">Uncharacterized protein</fullName>
    </submittedName>
</protein>
<evidence type="ECO:0000313" key="1">
    <source>
        <dbReference type="EMBL" id="KAJ2983062.1"/>
    </source>
</evidence>
<keyword evidence="2" id="KW-1185">Reference proteome</keyword>
<sequence>MLQKIPIRSDSAFLVLQLSHALIYPAKTHPDVVIHGIAAREKSKAQAFAAKHQIPLVLDSYDELVNHPDIDAVFIPLPNGLHYRWAMAALQAGKHVLLEKPSVSNSDEAEALFKSPLLQKPDAPILLDGIHNCFHPAWKYFMSKVDRNTVKHVKHCVSIPKGLIKLTDIRYNYSLAGGAIMDVGSYGLFAIRNILGLEPSECEQCTVSPAEAPADPNCDSKYHAKLKFPNGKTGEILGDTQAPILSFALPSLEVWHEKVQVFDAELDLKNEKFMMRKISFRGYMVLTLWNSVEVEDYFEVRSKHSGQVIKEWTVKNARSIHTPRDAGIEGPGEFWWKSYRYQLEEFVHRVLGRPGDGVWISAEESIAQMKVIDMVYKKSSMGIRHSLGHQIGHQSIEP</sequence>
<proteinExistence type="predicted"/>
<evidence type="ECO:0000313" key="2">
    <source>
        <dbReference type="Proteomes" id="UP001143910"/>
    </source>
</evidence>